<dbReference type="GO" id="GO:0001228">
    <property type="term" value="F:DNA-binding transcription activator activity, RNA polymerase II-specific"/>
    <property type="evidence" value="ECO:0007669"/>
    <property type="project" value="TreeGrafter"/>
</dbReference>
<organism evidence="1 2">
    <name type="scientific">Cladonia borealis</name>
    <dbReference type="NCBI Taxonomy" id="184061"/>
    <lineage>
        <taxon>Eukaryota</taxon>
        <taxon>Fungi</taxon>
        <taxon>Dikarya</taxon>
        <taxon>Ascomycota</taxon>
        <taxon>Pezizomycotina</taxon>
        <taxon>Lecanoromycetes</taxon>
        <taxon>OSLEUM clade</taxon>
        <taxon>Lecanoromycetidae</taxon>
        <taxon>Lecanorales</taxon>
        <taxon>Lecanorineae</taxon>
        <taxon>Cladoniaceae</taxon>
        <taxon>Cladonia</taxon>
    </lineage>
</organism>
<dbReference type="PANTHER" id="PTHR47784">
    <property type="entry name" value="STEROL UPTAKE CONTROL PROTEIN 2"/>
    <property type="match status" value="1"/>
</dbReference>
<protein>
    <submittedName>
        <fullName evidence="1">Uncharacterized protein</fullName>
    </submittedName>
</protein>
<dbReference type="PANTHER" id="PTHR47784:SF5">
    <property type="entry name" value="STEROL UPTAKE CONTROL PROTEIN 2"/>
    <property type="match status" value="1"/>
</dbReference>
<name>A0AA39UAU6_9LECA</name>
<accession>A0AA39UAU6</accession>
<dbReference type="AlphaFoldDB" id="A0AA39UAU6"/>
<reference evidence="1" key="1">
    <citation type="submission" date="2023-03" db="EMBL/GenBank/DDBJ databases">
        <title>Complete genome of Cladonia borealis.</title>
        <authorList>
            <person name="Park H."/>
        </authorList>
    </citation>
    <scope>NUCLEOTIDE SEQUENCE</scope>
    <source>
        <strain evidence="1">ANT050790</strain>
    </source>
</reference>
<dbReference type="InterPro" id="IPR053157">
    <property type="entry name" value="Sterol_Uptake_Regulator"/>
</dbReference>
<gene>
    <name evidence="1" type="ORF">JMJ35_004788</name>
</gene>
<keyword evidence="2" id="KW-1185">Reference proteome</keyword>
<comment type="caution">
    <text evidence="1">The sequence shown here is derived from an EMBL/GenBank/DDBJ whole genome shotgun (WGS) entry which is preliminary data.</text>
</comment>
<sequence length="339" mass="38835">MGNSSTRATSSARTEISRISSPDLLESRERRLSELRLLHQYTTKTCFNIILNPESDPLTLEIWQTAIPNVAFKNDALLNSLYAVTVLHLAKTEPYNKERLETYRDYLDQAVRQHNSDVANLSRVNADAACLTTNFLRLAAFAIIQERELTPYTPPAQWLRMTRGGADVHRAAWNFIEHVEDSVSMRLIRNLPVLTEPETLYTEEHQQGVLHLLHRSQDHQATELWGPEVQEAYAGAIGVIGSTLKAIVAQDRRTSICRRLITFPMLIPQHYMELVLEMRPRALVILAHFFFLLARFTDIWFVGDTGPREVRGIKTVLSGEWLDMLNWSISNMEEQIANR</sequence>
<proteinExistence type="predicted"/>
<dbReference type="EMBL" id="JAFEKC020000009">
    <property type="protein sequence ID" value="KAK0512771.1"/>
    <property type="molecule type" value="Genomic_DNA"/>
</dbReference>
<dbReference type="Proteomes" id="UP001166286">
    <property type="component" value="Unassembled WGS sequence"/>
</dbReference>
<evidence type="ECO:0000313" key="1">
    <source>
        <dbReference type="EMBL" id="KAK0512771.1"/>
    </source>
</evidence>
<evidence type="ECO:0000313" key="2">
    <source>
        <dbReference type="Proteomes" id="UP001166286"/>
    </source>
</evidence>